<protein>
    <submittedName>
        <fullName evidence="5">Zinc-binding domain-containing protein</fullName>
    </submittedName>
</protein>
<dbReference type="SMART" id="SM01328">
    <property type="entry name" value="zf-3CxxC"/>
    <property type="match status" value="1"/>
</dbReference>
<dbReference type="GO" id="GO:0008270">
    <property type="term" value="F:zinc ion binding"/>
    <property type="evidence" value="ECO:0007669"/>
    <property type="project" value="UniProtKB-KW"/>
</dbReference>
<proteinExistence type="predicted"/>
<dbReference type="EMBL" id="MU863923">
    <property type="protein sequence ID" value="KAK4200092.1"/>
    <property type="molecule type" value="Genomic_DNA"/>
</dbReference>
<evidence type="ECO:0000259" key="4">
    <source>
        <dbReference type="SMART" id="SM01328"/>
    </source>
</evidence>
<keyword evidence="3" id="KW-0862">Zinc</keyword>
<comment type="caution">
    <text evidence="5">The sequence shown here is derived from an EMBL/GenBank/DDBJ whole genome shotgun (WGS) entry which is preliminary data.</text>
</comment>
<reference evidence="5" key="2">
    <citation type="submission" date="2023-05" db="EMBL/GenBank/DDBJ databases">
        <authorList>
            <consortium name="Lawrence Berkeley National Laboratory"/>
            <person name="Steindorff A."/>
            <person name="Hensen N."/>
            <person name="Bonometti L."/>
            <person name="Westerberg I."/>
            <person name="Brannstrom I.O."/>
            <person name="Guillou S."/>
            <person name="Cros-Aarteil S."/>
            <person name="Calhoun S."/>
            <person name="Haridas S."/>
            <person name="Kuo A."/>
            <person name="Mondo S."/>
            <person name="Pangilinan J."/>
            <person name="Riley R."/>
            <person name="Labutti K."/>
            <person name="Andreopoulos B."/>
            <person name="Lipzen A."/>
            <person name="Chen C."/>
            <person name="Yanf M."/>
            <person name="Daum C."/>
            <person name="Ng V."/>
            <person name="Clum A."/>
            <person name="Ohm R."/>
            <person name="Martin F."/>
            <person name="Silar P."/>
            <person name="Natvig D."/>
            <person name="Lalanne C."/>
            <person name="Gautier V."/>
            <person name="Ament-Velasquez S.L."/>
            <person name="Kruys A."/>
            <person name="Hutchinson M.I."/>
            <person name="Powell A.J."/>
            <person name="Barry K."/>
            <person name="Miller A.N."/>
            <person name="Grigoriev I.V."/>
            <person name="Debuchy R."/>
            <person name="Gladieux P."/>
            <person name="Thoren M.H."/>
            <person name="Johannesson H."/>
        </authorList>
    </citation>
    <scope>NUCLEOTIDE SEQUENCE</scope>
    <source>
        <strain evidence="5">CBS 315.58</strain>
    </source>
</reference>
<organism evidence="5 6">
    <name type="scientific">Triangularia verruculosa</name>
    <dbReference type="NCBI Taxonomy" id="2587418"/>
    <lineage>
        <taxon>Eukaryota</taxon>
        <taxon>Fungi</taxon>
        <taxon>Dikarya</taxon>
        <taxon>Ascomycota</taxon>
        <taxon>Pezizomycotina</taxon>
        <taxon>Sordariomycetes</taxon>
        <taxon>Sordariomycetidae</taxon>
        <taxon>Sordariales</taxon>
        <taxon>Podosporaceae</taxon>
        <taxon>Triangularia</taxon>
    </lineage>
</organism>
<dbReference type="Proteomes" id="UP001303160">
    <property type="component" value="Unassembled WGS sequence"/>
</dbReference>
<dbReference type="AlphaFoldDB" id="A0AAN7AVF3"/>
<reference evidence="5" key="1">
    <citation type="journal article" date="2023" name="Mol. Phylogenet. Evol.">
        <title>Genome-scale phylogeny and comparative genomics of the fungal order Sordariales.</title>
        <authorList>
            <person name="Hensen N."/>
            <person name="Bonometti L."/>
            <person name="Westerberg I."/>
            <person name="Brannstrom I.O."/>
            <person name="Guillou S."/>
            <person name="Cros-Aarteil S."/>
            <person name="Calhoun S."/>
            <person name="Haridas S."/>
            <person name="Kuo A."/>
            <person name="Mondo S."/>
            <person name="Pangilinan J."/>
            <person name="Riley R."/>
            <person name="LaButti K."/>
            <person name="Andreopoulos B."/>
            <person name="Lipzen A."/>
            <person name="Chen C."/>
            <person name="Yan M."/>
            <person name="Daum C."/>
            <person name="Ng V."/>
            <person name="Clum A."/>
            <person name="Steindorff A."/>
            <person name="Ohm R.A."/>
            <person name="Martin F."/>
            <person name="Silar P."/>
            <person name="Natvig D.O."/>
            <person name="Lalanne C."/>
            <person name="Gautier V."/>
            <person name="Ament-Velasquez S.L."/>
            <person name="Kruys A."/>
            <person name="Hutchinson M.I."/>
            <person name="Powell A.J."/>
            <person name="Barry K."/>
            <person name="Miller A.N."/>
            <person name="Grigoriev I.V."/>
            <person name="Debuchy R."/>
            <person name="Gladieux P."/>
            <person name="Hiltunen Thoren M."/>
            <person name="Johannesson H."/>
        </authorList>
    </citation>
    <scope>NUCLEOTIDE SEQUENCE</scope>
    <source>
        <strain evidence="5">CBS 315.58</strain>
    </source>
</reference>
<keyword evidence="1" id="KW-0479">Metal-binding</keyword>
<evidence type="ECO:0000256" key="1">
    <source>
        <dbReference type="ARBA" id="ARBA00022723"/>
    </source>
</evidence>
<sequence>MNNHAEQTFPELHDGILNSLNNILQPIPYFKHGGNQALNNCQDEYDTFVMAKFTCDNPQCSKRGWRSGKVTILIRGYQDNGYHAVVFNQRCERCNQLGALELDQPSYIDRVTYRLKKWAGFNMGTRSLREKKETPPHKSHLCEGCSRGYCELYRGQL</sequence>
<dbReference type="InterPro" id="IPR027377">
    <property type="entry name" value="ZAR1/RTP1-5-like_Znf-3CxxC"/>
</dbReference>
<name>A0AAN7AVF3_9PEZI</name>
<evidence type="ECO:0000256" key="3">
    <source>
        <dbReference type="ARBA" id="ARBA00022833"/>
    </source>
</evidence>
<accession>A0AAN7AVF3</accession>
<dbReference type="Pfam" id="PF13695">
    <property type="entry name" value="Zn_ribbon_3CxxC"/>
    <property type="match status" value="1"/>
</dbReference>
<gene>
    <name evidence="5" type="ORF">QBC40DRAFT_280514</name>
</gene>
<evidence type="ECO:0000313" key="5">
    <source>
        <dbReference type="EMBL" id="KAK4200092.1"/>
    </source>
</evidence>
<feature type="domain" description="3CxxC-type" evidence="4">
    <location>
        <begin position="48"/>
        <end position="148"/>
    </location>
</feature>
<evidence type="ECO:0000313" key="6">
    <source>
        <dbReference type="Proteomes" id="UP001303160"/>
    </source>
</evidence>
<keyword evidence="2" id="KW-0863">Zinc-finger</keyword>
<keyword evidence="6" id="KW-1185">Reference proteome</keyword>
<evidence type="ECO:0000256" key="2">
    <source>
        <dbReference type="ARBA" id="ARBA00022771"/>
    </source>
</evidence>